<dbReference type="Gene3D" id="3.30.457.10">
    <property type="entry name" value="Copper amine oxidase-like, N-terminal domain"/>
    <property type="match status" value="2"/>
</dbReference>
<dbReference type="OrthoDB" id="9806267at2"/>
<reference evidence="4 5" key="1">
    <citation type="submission" date="2016-10" db="EMBL/GenBank/DDBJ databases">
        <authorList>
            <person name="de Groot N.N."/>
        </authorList>
    </citation>
    <scope>NUCLEOTIDE SEQUENCE [LARGE SCALE GENOMIC DNA]</scope>
    <source>
        <strain evidence="4 5">743A</strain>
    </source>
</reference>
<dbReference type="RefSeq" id="WP_092562486.1">
    <property type="nucleotide sequence ID" value="NZ_FOYZ01000012.1"/>
</dbReference>
<dbReference type="InterPro" id="IPR002508">
    <property type="entry name" value="MurNAc-LAA_cat"/>
</dbReference>
<dbReference type="SUPFAM" id="SSF55383">
    <property type="entry name" value="Copper amine oxidase, domain N"/>
    <property type="match status" value="2"/>
</dbReference>
<dbReference type="InterPro" id="IPR012854">
    <property type="entry name" value="Cu_amine_oxidase-like_N"/>
</dbReference>
<dbReference type="Pfam" id="PF07833">
    <property type="entry name" value="Cu_amine_oxidN1"/>
    <property type="match status" value="2"/>
</dbReference>
<dbReference type="GO" id="GO:0009253">
    <property type="term" value="P:peptidoglycan catabolic process"/>
    <property type="evidence" value="ECO:0007669"/>
    <property type="project" value="InterPro"/>
</dbReference>
<dbReference type="Gene3D" id="3.40.630.40">
    <property type="entry name" value="Zn-dependent exopeptidases"/>
    <property type="match status" value="1"/>
</dbReference>
<dbReference type="GO" id="GO:0030288">
    <property type="term" value="C:outer membrane-bounded periplasmic space"/>
    <property type="evidence" value="ECO:0007669"/>
    <property type="project" value="TreeGrafter"/>
</dbReference>
<dbReference type="InterPro" id="IPR050695">
    <property type="entry name" value="N-acetylmuramoyl_amidase_3"/>
</dbReference>
<dbReference type="Proteomes" id="UP000199659">
    <property type="component" value="Unassembled WGS sequence"/>
</dbReference>
<dbReference type="GO" id="GO:0008745">
    <property type="term" value="F:N-acetylmuramoyl-L-alanine amidase activity"/>
    <property type="evidence" value="ECO:0007669"/>
    <property type="project" value="InterPro"/>
</dbReference>
<dbReference type="InterPro" id="IPR036582">
    <property type="entry name" value="Mao_N_sf"/>
</dbReference>
<dbReference type="Pfam" id="PF01520">
    <property type="entry name" value="Amidase_3"/>
    <property type="match status" value="1"/>
</dbReference>
<dbReference type="STRING" id="37658.SAMN05661086_03019"/>
<sequence>MNDFFTSRQRCAICKIVSLFLMTLVFSIIFDTYSNFAVSAATSMKIQYNGKTINFSGQQVGVTVDGTAVDLNGTKGLEMVNSKKEEIYMVSAYDVFQQGLGASYTYSNKKITIEKFGIVIRMTVNRRTAYVNGKKYTLDFPPVFVRYVAQNKTKLLVPAQFVAKSLGYSYSWKNHSNTSATISMTTPFYLRYNSKWRKYTGSKGKVTLDDENISITDMPAIIINNTVMVQAEKVFTDSRIGAEYEYNPTTKVITITKNDITIKMKIDRRAASVNEKTYRLSCAPKFIRNAKNDKVFLIVPAYFVARNLGYNYIWNQSTATACLTRPDGIYFEWNATEVPVVSDMPVVSETPIPTMTPEVSEMPIPTMTPAVSEIPVSTVTPIVSETHVPTVTPATSEEPASAVLKVVGERKGNTEVISFTGTNEFSDYYVSEEDAKITVTVYNVLDYMGGQNLEIKEPYLMKGAALLYNQDATATLTISKKYSDTMCKVVMDGNYLTVTLIANSAIKIAVDCGHGAYTAGKRTPPLPFALDFDQDGVIDAKKGSQIREHTANVGVGKYLVEELERCGFEVYKSAFGTEDVPLSTRQANIKKSESDYSISIHYNAIGSGSSFTSGNGIEVFSYRTTANAGDSKKLASAVLNQVKNGTKQLNRGVNTNYNFAMCNTSAMGTKASILLECAFMTNLHEATTMMGNVLYWKETAQEIAKGFCDYTGMVYIPEK</sequence>
<dbReference type="AlphaFoldDB" id="A0A1I6L2I5"/>
<feature type="transmembrane region" description="Helical" evidence="2">
    <location>
        <begin position="12"/>
        <end position="30"/>
    </location>
</feature>
<accession>A0A1I6L2I5</accession>
<keyword evidence="5" id="KW-1185">Reference proteome</keyword>
<evidence type="ECO:0000313" key="4">
    <source>
        <dbReference type="EMBL" id="SFR97647.1"/>
    </source>
</evidence>
<evidence type="ECO:0000256" key="2">
    <source>
        <dbReference type="SAM" id="Phobius"/>
    </source>
</evidence>
<dbReference type="SUPFAM" id="SSF53187">
    <property type="entry name" value="Zn-dependent exopeptidases"/>
    <property type="match status" value="1"/>
</dbReference>
<evidence type="ECO:0000313" key="5">
    <source>
        <dbReference type="Proteomes" id="UP000199659"/>
    </source>
</evidence>
<feature type="domain" description="MurNAc-LAA" evidence="3">
    <location>
        <begin position="586"/>
        <end position="708"/>
    </location>
</feature>
<keyword evidence="1" id="KW-0378">Hydrolase</keyword>
<keyword evidence="2" id="KW-0472">Membrane</keyword>
<dbReference type="CDD" id="cd02696">
    <property type="entry name" value="MurNAc-LAA"/>
    <property type="match status" value="1"/>
</dbReference>
<keyword evidence="2" id="KW-1133">Transmembrane helix</keyword>
<dbReference type="SMART" id="SM00646">
    <property type="entry name" value="Ami_3"/>
    <property type="match status" value="1"/>
</dbReference>
<protein>
    <submittedName>
        <fullName evidence="4">N-acetylmuramoyl-L-alanine amidase</fullName>
    </submittedName>
</protein>
<evidence type="ECO:0000256" key="1">
    <source>
        <dbReference type="ARBA" id="ARBA00022801"/>
    </source>
</evidence>
<name>A0A1I6L2I5_9FIRM</name>
<dbReference type="PANTHER" id="PTHR30404:SF0">
    <property type="entry name" value="N-ACETYLMURAMOYL-L-ALANINE AMIDASE AMIC"/>
    <property type="match status" value="1"/>
</dbReference>
<dbReference type="EMBL" id="FOYZ01000012">
    <property type="protein sequence ID" value="SFR97647.1"/>
    <property type="molecule type" value="Genomic_DNA"/>
</dbReference>
<evidence type="ECO:0000259" key="3">
    <source>
        <dbReference type="SMART" id="SM00646"/>
    </source>
</evidence>
<proteinExistence type="predicted"/>
<dbReference type="PANTHER" id="PTHR30404">
    <property type="entry name" value="N-ACETYLMURAMOYL-L-ALANINE AMIDASE"/>
    <property type="match status" value="1"/>
</dbReference>
<organism evidence="4 5">
    <name type="scientific">Anaeromicropila populeti</name>
    <dbReference type="NCBI Taxonomy" id="37658"/>
    <lineage>
        <taxon>Bacteria</taxon>
        <taxon>Bacillati</taxon>
        <taxon>Bacillota</taxon>
        <taxon>Clostridia</taxon>
        <taxon>Lachnospirales</taxon>
        <taxon>Lachnospiraceae</taxon>
        <taxon>Anaeromicropila</taxon>
    </lineage>
</organism>
<keyword evidence="2" id="KW-0812">Transmembrane</keyword>
<gene>
    <name evidence="4" type="ORF">SAMN05661086_03019</name>
</gene>